<feature type="compositionally biased region" description="Polar residues" evidence="1">
    <location>
        <begin position="25"/>
        <end position="44"/>
    </location>
</feature>
<sequence length="51" mass="5942">MKRNNLNTQSNTHSHLVSAQARRLMQQNRQKQHNRIQSMGQRTASELGIEL</sequence>
<dbReference type="RefSeq" id="WP_015192193.1">
    <property type="nucleotide sequence ID" value="NC_019748.1"/>
</dbReference>
<dbReference type="eggNOG" id="ENOG502ZRBU">
    <property type="taxonomic scope" value="Bacteria"/>
</dbReference>
<keyword evidence="3" id="KW-1185">Reference proteome</keyword>
<evidence type="ECO:0000256" key="1">
    <source>
        <dbReference type="SAM" id="MobiDB-lite"/>
    </source>
</evidence>
<feature type="compositionally biased region" description="Polar residues" evidence="1">
    <location>
        <begin position="1"/>
        <end position="17"/>
    </location>
</feature>
<dbReference type="KEGG" id="scs:Sta7437_0938"/>
<evidence type="ECO:0000313" key="2">
    <source>
        <dbReference type="EMBL" id="AFZ34520.1"/>
    </source>
</evidence>
<accession>K9XPH6</accession>
<dbReference type="Proteomes" id="UP000010473">
    <property type="component" value="Chromosome"/>
</dbReference>
<reference evidence="3" key="1">
    <citation type="journal article" date="2013" name="Proc. Natl. Acad. Sci. U.S.A.">
        <title>Improving the coverage of the cyanobacterial phylum using diversity-driven genome sequencing.</title>
        <authorList>
            <person name="Shih P.M."/>
            <person name="Wu D."/>
            <person name="Latifi A."/>
            <person name="Axen S.D."/>
            <person name="Fewer D.P."/>
            <person name="Talla E."/>
            <person name="Calteau A."/>
            <person name="Cai F."/>
            <person name="Tandeau de Marsac N."/>
            <person name="Rippka R."/>
            <person name="Herdman M."/>
            <person name="Sivonen K."/>
            <person name="Coursin T."/>
            <person name="Laurent T."/>
            <person name="Goodwin L."/>
            <person name="Nolan M."/>
            <person name="Davenport K.W."/>
            <person name="Han C.S."/>
            <person name="Rubin E.M."/>
            <person name="Eisen J.A."/>
            <person name="Woyke T."/>
            <person name="Gugger M."/>
            <person name="Kerfeld C.A."/>
        </authorList>
    </citation>
    <scope>NUCLEOTIDE SEQUENCE [LARGE SCALE GENOMIC DNA]</scope>
    <source>
        <strain evidence="3">ATCC 29371 / PCC 7437</strain>
    </source>
</reference>
<gene>
    <name evidence="2" type="ordered locus">Sta7437_0938</name>
</gene>
<dbReference type="EMBL" id="CP003653">
    <property type="protein sequence ID" value="AFZ34520.1"/>
    <property type="molecule type" value="Genomic_DNA"/>
</dbReference>
<proteinExistence type="predicted"/>
<feature type="region of interest" description="Disordered" evidence="1">
    <location>
        <begin position="1"/>
        <end position="51"/>
    </location>
</feature>
<organism evidence="2 3">
    <name type="scientific">Stanieria cyanosphaera (strain ATCC 29371 / PCC 7437)</name>
    <dbReference type="NCBI Taxonomy" id="111780"/>
    <lineage>
        <taxon>Bacteria</taxon>
        <taxon>Bacillati</taxon>
        <taxon>Cyanobacteriota</taxon>
        <taxon>Cyanophyceae</taxon>
        <taxon>Pleurocapsales</taxon>
        <taxon>Dermocarpellaceae</taxon>
        <taxon>Stanieria</taxon>
    </lineage>
</organism>
<name>K9XPH6_STAC7</name>
<evidence type="ECO:0000313" key="3">
    <source>
        <dbReference type="Proteomes" id="UP000010473"/>
    </source>
</evidence>
<dbReference type="STRING" id="111780.Sta7437_0938"/>
<dbReference type="HOGENOM" id="CLU_212012_0_0_3"/>
<protein>
    <submittedName>
        <fullName evidence="2">Uncharacterized protein</fullName>
    </submittedName>
</protein>
<dbReference type="AlphaFoldDB" id="K9XPH6"/>